<feature type="region of interest" description="Disordered" evidence="1">
    <location>
        <begin position="128"/>
        <end position="417"/>
    </location>
</feature>
<comment type="caution">
    <text evidence="2">The sequence shown here is derived from an EMBL/GenBank/DDBJ whole genome shotgun (WGS) entry which is preliminary data.</text>
</comment>
<feature type="region of interest" description="Disordered" evidence="1">
    <location>
        <begin position="500"/>
        <end position="560"/>
    </location>
</feature>
<evidence type="ECO:0000256" key="1">
    <source>
        <dbReference type="SAM" id="MobiDB-lite"/>
    </source>
</evidence>
<proteinExistence type="predicted"/>
<feature type="compositionally biased region" description="Low complexity" evidence="1">
    <location>
        <begin position="308"/>
        <end position="337"/>
    </location>
</feature>
<feature type="compositionally biased region" description="Polar residues" evidence="1">
    <location>
        <begin position="517"/>
        <end position="531"/>
    </location>
</feature>
<keyword evidence="3" id="KW-1185">Reference proteome</keyword>
<feature type="compositionally biased region" description="Polar residues" evidence="1">
    <location>
        <begin position="242"/>
        <end position="254"/>
    </location>
</feature>
<feature type="compositionally biased region" description="Low complexity" evidence="1">
    <location>
        <begin position="259"/>
        <end position="276"/>
    </location>
</feature>
<organism evidence="2 3">
    <name type="scientific">Zingiber officinale</name>
    <name type="common">Ginger</name>
    <name type="synonym">Amomum zingiber</name>
    <dbReference type="NCBI Taxonomy" id="94328"/>
    <lineage>
        <taxon>Eukaryota</taxon>
        <taxon>Viridiplantae</taxon>
        <taxon>Streptophyta</taxon>
        <taxon>Embryophyta</taxon>
        <taxon>Tracheophyta</taxon>
        <taxon>Spermatophyta</taxon>
        <taxon>Magnoliopsida</taxon>
        <taxon>Liliopsida</taxon>
        <taxon>Zingiberales</taxon>
        <taxon>Zingiberaceae</taxon>
        <taxon>Zingiber</taxon>
    </lineage>
</organism>
<gene>
    <name evidence="2" type="ORF">ZIOFF_054478</name>
</gene>
<protein>
    <submittedName>
        <fullName evidence="2">Uncharacterized protein</fullName>
    </submittedName>
</protein>
<dbReference type="EMBL" id="JACMSC010000015">
    <property type="protein sequence ID" value="KAG6485911.1"/>
    <property type="molecule type" value="Genomic_DNA"/>
</dbReference>
<feature type="compositionally biased region" description="Polar residues" evidence="1">
    <location>
        <begin position="347"/>
        <end position="358"/>
    </location>
</feature>
<dbReference type="PANTHER" id="PTHR31949">
    <property type="entry name" value="GASTRIC MUCIN-LIKE PROTEIN"/>
    <property type="match status" value="1"/>
</dbReference>
<feature type="compositionally biased region" description="Low complexity" evidence="1">
    <location>
        <begin position="500"/>
        <end position="516"/>
    </location>
</feature>
<feature type="compositionally biased region" description="Pro residues" evidence="1">
    <location>
        <begin position="294"/>
        <end position="303"/>
    </location>
</feature>
<dbReference type="Proteomes" id="UP000734854">
    <property type="component" value="Unassembled WGS sequence"/>
</dbReference>
<accession>A0A8J5FE24</accession>
<feature type="compositionally biased region" description="Low complexity" evidence="1">
    <location>
        <begin position="180"/>
        <end position="233"/>
    </location>
</feature>
<dbReference type="PANTHER" id="PTHR31949:SF20">
    <property type="entry name" value="OS01G0141900 PROTEIN"/>
    <property type="match status" value="1"/>
</dbReference>
<feature type="compositionally biased region" description="Polar residues" evidence="1">
    <location>
        <begin position="137"/>
        <end position="151"/>
    </location>
</feature>
<evidence type="ECO:0000313" key="3">
    <source>
        <dbReference type="Proteomes" id="UP000734854"/>
    </source>
</evidence>
<feature type="compositionally biased region" description="Polar residues" evidence="1">
    <location>
        <begin position="373"/>
        <end position="387"/>
    </location>
</feature>
<sequence length="560" mass="59527">MNRSTSLAPPSSRDAVTKSADEELALFLEMRRLVKERNDLLLHNSEELDPPSGSKPGIAPLFRIASLSPLRKSCVDDFLNSDSEKNDYDWLLTPPTTPLFPSLDTESRRSLVFRNDTPKAPPKMLEFKLSNARDLSKNTSLRQPTLSSGINSSIPGTSRPSSSGGPTRSASRPATPNGHSTKSASSKPTRSSTPTLRSTLPLKTSSPPSLAPPRSATPTRSSTPTSRAPLTPAVLPRPLTPVRSSIHASRSSAPAINKPASRPATPTRRPSTASTAHVSSIPIRQSSTVIRPNPMIPKSPVPATPKNSASTVSKSSASSARSSPIIKPKPLKPSEIPGFSLNAPANLKTSFSERSSMASRGRPGMPSSRSSSVELATNTGPRRQSCSLPRGRTAAGNVLKGSSVPPPSTQQTGSGSNVNLVVRGNETVEHIVNTRRFVPAKRDNQQQTHNDLPGKLNAGFERALSKKSLDVALRHTDIPRNIPNCYRPLMAKIPASSVCSVRSGSSRGRVGSISDSLGTSSPASSELSINNMFPIDDSEIEDELASEKSLRCSPAAPTTR</sequence>
<dbReference type="GO" id="GO:0043622">
    <property type="term" value="P:cortical microtubule organization"/>
    <property type="evidence" value="ECO:0007669"/>
    <property type="project" value="TreeGrafter"/>
</dbReference>
<name>A0A8J5FE24_ZINOF</name>
<evidence type="ECO:0000313" key="2">
    <source>
        <dbReference type="EMBL" id="KAG6485911.1"/>
    </source>
</evidence>
<feature type="compositionally biased region" description="Low complexity" evidence="1">
    <location>
        <begin position="359"/>
        <end position="372"/>
    </location>
</feature>
<feature type="compositionally biased region" description="Low complexity" evidence="1">
    <location>
        <begin position="152"/>
        <end position="173"/>
    </location>
</feature>
<dbReference type="AlphaFoldDB" id="A0A8J5FE24"/>
<reference evidence="2 3" key="1">
    <citation type="submission" date="2020-08" db="EMBL/GenBank/DDBJ databases">
        <title>Plant Genome Project.</title>
        <authorList>
            <person name="Zhang R.-G."/>
        </authorList>
    </citation>
    <scope>NUCLEOTIDE SEQUENCE [LARGE SCALE GENOMIC DNA]</scope>
    <source>
        <tissue evidence="2">Rhizome</tissue>
    </source>
</reference>
<dbReference type="GO" id="GO:0055028">
    <property type="term" value="C:cortical microtubule"/>
    <property type="evidence" value="ECO:0007669"/>
    <property type="project" value="TreeGrafter"/>
</dbReference>